<dbReference type="InterPro" id="IPR036986">
    <property type="entry name" value="S4_RNA-bd_sf"/>
</dbReference>
<organism evidence="6 7">
    <name type="scientific">Flavonifractor plautii 1_3_50AFAA</name>
    <dbReference type="NCBI Taxonomy" id="742738"/>
    <lineage>
        <taxon>Bacteria</taxon>
        <taxon>Bacillati</taxon>
        <taxon>Bacillota</taxon>
        <taxon>Clostridia</taxon>
        <taxon>Eubacteriales</taxon>
        <taxon>Oscillospiraceae</taxon>
        <taxon>Flavonifractor</taxon>
    </lineage>
</organism>
<dbReference type="CDD" id="cd02870">
    <property type="entry name" value="PseudoU_synth_RsuA_like"/>
    <property type="match status" value="1"/>
</dbReference>
<dbReference type="PATRIC" id="fig|742738.3.peg.1616"/>
<protein>
    <recommendedName>
        <fullName evidence="4">Pseudouridine synthase</fullName>
        <ecNumber evidence="4">5.4.99.-</ecNumber>
    </recommendedName>
</protein>
<dbReference type="GO" id="GO:0120159">
    <property type="term" value="F:rRNA pseudouridine synthase activity"/>
    <property type="evidence" value="ECO:0007669"/>
    <property type="project" value="UniProtKB-ARBA"/>
</dbReference>
<dbReference type="EC" id="5.4.99.-" evidence="4"/>
<evidence type="ECO:0000313" key="6">
    <source>
        <dbReference type="EMBL" id="KGF55735.1"/>
    </source>
</evidence>
<feature type="domain" description="RNA-binding S4" evidence="5">
    <location>
        <begin position="3"/>
        <end position="61"/>
    </location>
</feature>
<dbReference type="PANTHER" id="PTHR47683:SF2">
    <property type="entry name" value="RNA-BINDING S4 DOMAIN-CONTAINING PROTEIN"/>
    <property type="match status" value="1"/>
</dbReference>
<comment type="caution">
    <text evidence="6">The sequence shown here is derived from an EMBL/GenBank/DDBJ whole genome shotgun (WGS) entry which is preliminary data.</text>
</comment>
<evidence type="ECO:0000313" key="7">
    <source>
        <dbReference type="Proteomes" id="UP000029585"/>
    </source>
</evidence>
<dbReference type="InterPro" id="IPR050343">
    <property type="entry name" value="RsuA_PseudoU_synthase"/>
</dbReference>
<evidence type="ECO:0000259" key="5">
    <source>
        <dbReference type="SMART" id="SM00363"/>
    </source>
</evidence>
<dbReference type="SMART" id="SM00363">
    <property type="entry name" value="S4"/>
    <property type="match status" value="1"/>
</dbReference>
<keyword evidence="3" id="KW-0694">RNA-binding</keyword>
<dbReference type="GO" id="GO:0000455">
    <property type="term" value="P:enzyme-directed rRNA pseudouridine synthesis"/>
    <property type="evidence" value="ECO:0007669"/>
    <property type="project" value="UniProtKB-ARBA"/>
</dbReference>
<reference evidence="6 7" key="1">
    <citation type="submission" date="2011-08" db="EMBL/GenBank/DDBJ databases">
        <title>The Genome Sequence of Clostridium orbiscindens 1_3_50AFAA.</title>
        <authorList>
            <consortium name="The Broad Institute Genome Sequencing Platform"/>
            <person name="Earl A."/>
            <person name="Ward D."/>
            <person name="Feldgarden M."/>
            <person name="Gevers D."/>
            <person name="Daigneault M."/>
            <person name="Strauss J."/>
            <person name="Allen-Vercoe E."/>
            <person name="Young S.K."/>
            <person name="Zeng Q."/>
            <person name="Gargeya S."/>
            <person name="Fitzgerald M."/>
            <person name="Haas B."/>
            <person name="Abouelleil A."/>
            <person name="Alvarado L."/>
            <person name="Arachchi H.M."/>
            <person name="Berlin A."/>
            <person name="Brown A."/>
            <person name="Chapman S.B."/>
            <person name="Chen Z."/>
            <person name="Dunbar C."/>
            <person name="Freedman E."/>
            <person name="Gearin G."/>
            <person name="Gellesch M."/>
            <person name="Goldberg J."/>
            <person name="Griggs A."/>
            <person name="Gujja S."/>
            <person name="Heiman D."/>
            <person name="Howarth C."/>
            <person name="Larson L."/>
            <person name="Lui A."/>
            <person name="MacDonald P.J.P."/>
            <person name="Montmayeur A."/>
            <person name="Murphy C."/>
            <person name="Neiman D."/>
            <person name="Pearson M."/>
            <person name="Priest M."/>
            <person name="Roberts A."/>
            <person name="Saif S."/>
            <person name="Shea T."/>
            <person name="Shenoy N."/>
            <person name="Sisk P."/>
            <person name="Stolte C."/>
            <person name="Sykes S."/>
            <person name="Wortman J."/>
            <person name="Nusbaum C."/>
            <person name="Birren B."/>
        </authorList>
    </citation>
    <scope>NUCLEOTIDE SEQUENCE [LARGE SCALE GENOMIC DNA]</scope>
    <source>
        <strain evidence="6 7">1_3_50AFAA</strain>
    </source>
</reference>
<dbReference type="HOGENOM" id="CLU_024979_1_2_9"/>
<dbReference type="PROSITE" id="PS01149">
    <property type="entry name" value="PSI_RSU"/>
    <property type="match status" value="1"/>
</dbReference>
<dbReference type="InterPro" id="IPR020103">
    <property type="entry name" value="PsdUridine_synth_cat_dom_sf"/>
</dbReference>
<dbReference type="SUPFAM" id="SSF55120">
    <property type="entry name" value="Pseudouridine synthase"/>
    <property type="match status" value="1"/>
</dbReference>
<accession>A0A096B9K2</accession>
<dbReference type="NCBIfam" id="TIGR00093">
    <property type="entry name" value="pseudouridine synthase"/>
    <property type="match status" value="1"/>
</dbReference>
<dbReference type="InterPro" id="IPR020094">
    <property type="entry name" value="TruA/RsuA/RluB/E/F_N"/>
</dbReference>
<dbReference type="EMBL" id="ADLO01000054">
    <property type="protein sequence ID" value="KGF55735.1"/>
    <property type="molecule type" value="Genomic_DNA"/>
</dbReference>
<dbReference type="Proteomes" id="UP000029585">
    <property type="component" value="Unassembled WGS sequence"/>
</dbReference>
<dbReference type="FunFam" id="3.10.290.10:FF:000003">
    <property type="entry name" value="Pseudouridine synthase"/>
    <property type="match status" value="1"/>
</dbReference>
<comment type="similarity">
    <text evidence="1 4">Belongs to the pseudouridine synthase RsuA family.</text>
</comment>
<dbReference type="AlphaFoldDB" id="A0A096B9K2"/>
<proteinExistence type="inferred from homology"/>
<evidence type="ECO:0000256" key="3">
    <source>
        <dbReference type="PROSITE-ProRule" id="PRU00182"/>
    </source>
</evidence>
<evidence type="ECO:0000256" key="1">
    <source>
        <dbReference type="ARBA" id="ARBA00008348"/>
    </source>
</evidence>
<dbReference type="Gene3D" id="3.10.290.10">
    <property type="entry name" value="RNA-binding S4 domain"/>
    <property type="match status" value="1"/>
</dbReference>
<dbReference type="InterPro" id="IPR006145">
    <property type="entry name" value="PsdUridine_synth_RsuA/RluA"/>
</dbReference>
<dbReference type="PROSITE" id="PS50889">
    <property type="entry name" value="S4"/>
    <property type="match status" value="1"/>
</dbReference>
<name>A0A096B9K2_FLAPL</name>
<keyword evidence="7" id="KW-1185">Reference proteome</keyword>
<dbReference type="InterPro" id="IPR002942">
    <property type="entry name" value="S4_RNA-bd"/>
</dbReference>
<dbReference type="InterPro" id="IPR018496">
    <property type="entry name" value="PsdUridine_synth_RsuA/RluB_CS"/>
</dbReference>
<dbReference type="Gene3D" id="3.30.70.1560">
    <property type="entry name" value="Alpha-L RNA-binding motif"/>
    <property type="match status" value="1"/>
</dbReference>
<dbReference type="GO" id="GO:0003723">
    <property type="term" value="F:RNA binding"/>
    <property type="evidence" value="ECO:0007669"/>
    <property type="project" value="UniProtKB-KW"/>
</dbReference>
<dbReference type="Gene3D" id="3.30.70.580">
    <property type="entry name" value="Pseudouridine synthase I, catalytic domain, N-terminal subdomain"/>
    <property type="match status" value="1"/>
</dbReference>
<dbReference type="PANTHER" id="PTHR47683">
    <property type="entry name" value="PSEUDOURIDINE SYNTHASE FAMILY PROTEIN-RELATED"/>
    <property type="match status" value="1"/>
</dbReference>
<gene>
    <name evidence="6" type="ORF">HMPREF9460_01569</name>
</gene>
<dbReference type="SUPFAM" id="SSF55174">
    <property type="entry name" value="Alpha-L RNA-binding motif"/>
    <property type="match status" value="1"/>
</dbReference>
<evidence type="ECO:0000256" key="2">
    <source>
        <dbReference type="ARBA" id="ARBA00023235"/>
    </source>
</evidence>
<dbReference type="Pfam" id="PF00849">
    <property type="entry name" value="PseudoU_synth_2"/>
    <property type="match status" value="1"/>
</dbReference>
<dbReference type="InterPro" id="IPR042092">
    <property type="entry name" value="PsdUridine_s_RsuA/RluB/E/F_cat"/>
</dbReference>
<dbReference type="InterPro" id="IPR000748">
    <property type="entry name" value="PsdUridine_synth_RsuA/RluB/E/F"/>
</dbReference>
<dbReference type="eggNOG" id="COG1187">
    <property type="taxonomic scope" value="Bacteria"/>
</dbReference>
<evidence type="ECO:0000256" key="4">
    <source>
        <dbReference type="RuleBase" id="RU003887"/>
    </source>
</evidence>
<keyword evidence="2 4" id="KW-0413">Isomerase</keyword>
<dbReference type="Pfam" id="PF01479">
    <property type="entry name" value="S4"/>
    <property type="match status" value="1"/>
</dbReference>
<dbReference type="RefSeq" id="WP_044940258.1">
    <property type="nucleotide sequence ID" value="NZ_KN174162.1"/>
</dbReference>
<sequence>MEERLQKILSAHGVSSRRAAEGYLSAGRVTVNGCTARVGDKADPERDDIRVDGRPLRRPARRTYLMLNKPRGYVTTLSDEKGRRTVAELVAGCGARVWPVGRLDLDSEGLLLLTDDGALTHALLHPSHEVEKEYRVWVEGDVDAALPVLRGPMELDGYALRPAQVTPAGEGVLSVVIHEGRNRQVRRMCAAAGLRVRRLQRVREGELCLGALPVGAWRHLTGEELCLLRK</sequence>
<dbReference type="CDD" id="cd00165">
    <property type="entry name" value="S4"/>
    <property type="match status" value="1"/>
</dbReference>